<dbReference type="SUPFAM" id="SSF50891">
    <property type="entry name" value="Cyclophilin-like"/>
    <property type="match status" value="1"/>
</dbReference>
<comment type="caution">
    <text evidence="2">The sequence shown here is derived from an EMBL/GenBank/DDBJ whole genome shotgun (WGS) entry which is preliminary data.</text>
</comment>
<name>A0ABS5HIX0_9BACT</name>
<dbReference type="Pfam" id="PF18050">
    <property type="entry name" value="Cyclophil_like2"/>
    <property type="match status" value="1"/>
</dbReference>
<dbReference type="Gene3D" id="2.40.100.20">
    <property type="match status" value="1"/>
</dbReference>
<evidence type="ECO:0000259" key="1">
    <source>
        <dbReference type="Pfam" id="PF18050"/>
    </source>
</evidence>
<dbReference type="EMBL" id="JAGSSW010000006">
    <property type="protein sequence ID" value="MBR8464213.1"/>
    <property type="molecule type" value="Genomic_DNA"/>
</dbReference>
<accession>A0ABS5HIX0</accession>
<feature type="domain" description="Cyclophilin-like" evidence="1">
    <location>
        <begin position="26"/>
        <end position="119"/>
    </location>
</feature>
<proteinExistence type="predicted"/>
<protein>
    <recommendedName>
        <fullName evidence="1">Cyclophilin-like domain-containing protein</fullName>
    </recommendedName>
</protein>
<dbReference type="InterPro" id="IPR029000">
    <property type="entry name" value="Cyclophilin-like_dom_sf"/>
</dbReference>
<organism evidence="2 3">
    <name type="scientific">Campylobacter anatolicus</name>
    <dbReference type="NCBI Taxonomy" id="2829105"/>
    <lineage>
        <taxon>Bacteria</taxon>
        <taxon>Pseudomonadati</taxon>
        <taxon>Campylobacterota</taxon>
        <taxon>Epsilonproteobacteria</taxon>
        <taxon>Campylobacterales</taxon>
        <taxon>Campylobacteraceae</taxon>
        <taxon>Campylobacter</taxon>
    </lineage>
</organism>
<dbReference type="Proteomes" id="UP000682951">
    <property type="component" value="Unassembled WGS sequence"/>
</dbReference>
<dbReference type="RefSeq" id="WP_212142163.1">
    <property type="nucleotide sequence ID" value="NZ_JAGSSW010000006.1"/>
</dbReference>
<evidence type="ECO:0000313" key="2">
    <source>
        <dbReference type="EMBL" id="MBR8464213.1"/>
    </source>
</evidence>
<gene>
    <name evidence="2" type="ORF">KDD93_06520</name>
</gene>
<evidence type="ECO:0000313" key="3">
    <source>
        <dbReference type="Proteomes" id="UP000682951"/>
    </source>
</evidence>
<dbReference type="InterPro" id="IPR041183">
    <property type="entry name" value="Cyclophilin-like"/>
</dbReference>
<keyword evidence="3" id="KW-1185">Reference proteome</keyword>
<sequence length="134" mass="14941">MMKFIVFLLVLFINLNAGDQMKVVFKVGDESVSATLNDSSAARQFYDMLPLEVKLENYGSNEKIFSLPNRLSTANTHPNLKVSVGDISYYAPWGNIAIFHKPSRGDSQLYTIGRFDSDFSVVVNGSIAKIERAK</sequence>
<reference evidence="2 3" key="1">
    <citation type="submission" date="2021-04" db="EMBL/GenBank/DDBJ databases">
        <title>Molecular and phenotypic characterization and identification of bacterial isolates recovered from the Anatolian ground squirrels (Spermophilus xanthoprymnus) and which have the potential to form a new species in the Campylobacter genus.</title>
        <authorList>
            <person name="Aydin F."/>
            <person name="Abay S."/>
            <person name="Kayman T."/>
            <person name="Karakaya E."/>
            <person name="Mustak H.K."/>
            <person name="Mustak I.B."/>
            <person name="Bilgin N."/>
            <person name="Duzler A."/>
            <person name="Sahin O."/>
            <person name="Guran O."/>
            <person name="Saticioglu I.B."/>
        </authorList>
    </citation>
    <scope>NUCLEOTIDE SEQUENCE [LARGE SCALE GENOMIC DNA]</scope>
    <source>
        <strain evidence="3">faydin-G24</strain>
    </source>
</reference>